<dbReference type="AlphaFoldDB" id="A9DLF5"/>
<dbReference type="RefSeq" id="WP_007095567.1">
    <property type="nucleotide sequence ID" value="NZ_CP142125.1"/>
</dbReference>
<comment type="caution">
    <text evidence="2">The sequence shown here is derived from an EMBL/GenBank/DDBJ whole genome shotgun (WGS) entry which is preliminary data.</text>
</comment>
<evidence type="ECO:0000313" key="2">
    <source>
        <dbReference type="EMBL" id="EDP98556.1"/>
    </source>
</evidence>
<dbReference type="EMBL" id="ABIB01000001">
    <property type="protein sequence ID" value="EDP98556.1"/>
    <property type="molecule type" value="Genomic_DNA"/>
</dbReference>
<reference evidence="2 3" key="1">
    <citation type="journal article" date="2011" name="J. Bacteriol.">
        <title>Genome sequence of the algicidal bacterium Kordia algicida OT-1.</title>
        <authorList>
            <person name="Lee H.S."/>
            <person name="Kang S.G."/>
            <person name="Kwon K.K."/>
            <person name="Lee J.H."/>
            <person name="Kim S.J."/>
        </authorList>
    </citation>
    <scope>NUCLEOTIDE SEQUENCE [LARGE SCALE GENOMIC DNA]</scope>
    <source>
        <strain evidence="2 3">OT-1</strain>
    </source>
</reference>
<protein>
    <submittedName>
        <fullName evidence="2">Uncharacterized protein</fullName>
    </submittedName>
</protein>
<feature type="compositionally biased region" description="Polar residues" evidence="1">
    <location>
        <begin position="78"/>
        <end position="88"/>
    </location>
</feature>
<evidence type="ECO:0000313" key="3">
    <source>
        <dbReference type="Proteomes" id="UP000002945"/>
    </source>
</evidence>
<name>A9DLF5_9FLAO</name>
<dbReference type="OrthoDB" id="9956915at2"/>
<feature type="region of interest" description="Disordered" evidence="1">
    <location>
        <begin position="69"/>
        <end position="88"/>
    </location>
</feature>
<accession>A9DLF5</accession>
<keyword evidence="3" id="KW-1185">Reference proteome</keyword>
<gene>
    <name evidence="2" type="ORF">KAOT1_15102</name>
</gene>
<dbReference type="Proteomes" id="UP000002945">
    <property type="component" value="Unassembled WGS sequence"/>
</dbReference>
<sequence>MRENKKVLKFRKFKIANLQIKGIVGGTDSNPCHNTNTNPGDQSQVNCDQTIQSFPNECTVFHGRTDLRNGCTDPDSVADTNNTGQVSG</sequence>
<evidence type="ECO:0000256" key="1">
    <source>
        <dbReference type="SAM" id="MobiDB-lite"/>
    </source>
</evidence>
<dbReference type="HOGENOM" id="CLU_2464997_0_0_10"/>
<proteinExistence type="predicted"/>
<organism evidence="2 3">
    <name type="scientific">Kordia algicida OT-1</name>
    <dbReference type="NCBI Taxonomy" id="391587"/>
    <lineage>
        <taxon>Bacteria</taxon>
        <taxon>Pseudomonadati</taxon>
        <taxon>Bacteroidota</taxon>
        <taxon>Flavobacteriia</taxon>
        <taxon>Flavobacteriales</taxon>
        <taxon>Flavobacteriaceae</taxon>
        <taxon>Kordia</taxon>
    </lineage>
</organism>